<protein>
    <submittedName>
        <fullName evidence="1">Uncharacterized protein</fullName>
    </submittedName>
</protein>
<organism evidence="1 2">
    <name type="scientific">Kriegella aquimaris</name>
    <dbReference type="NCBI Taxonomy" id="192904"/>
    <lineage>
        <taxon>Bacteria</taxon>
        <taxon>Pseudomonadati</taxon>
        <taxon>Bacteroidota</taxon>
        <taxon>Flavobacteriia</taxon>
        <taxon>Flavobacteriales</taxon>
        <taxon>Flavobacteriaceae</taxon>
        <taxon>Kriegella</taxon>
    </lineage>
</organism>
<sequence length="172" mass="19996">MNTTINLRVSNDQKTTLQNLAEDFGCSLSDYIRDVITTHLEDSYEELDEPSINLDLEPIILDEGRPIPGFEKSYEFTTLLAWLFYKYMQPTDNNSIEAINGIKYKVEKTLKRSSFSQDLKLEFLKVLSDLNRFVVEPDYSNKHFTFPISGNALSFDYCLLINELWSLENKEL</sequence>
<keyword evidence="2" id="KW-1185">Reference proteome</keyword>
<dbReference type="Proteomes" id="UP000199440">
    <property type="component" value="Unassembled WGS sequence"/>
</dbReference>
<dbReference type="EMBL" id="FNGV01000012">
    <property type="protein sequence ID" value="SDM65478.1"/>
    <property type="molecule type" value="Genomic_DNA"/>
</dbReference>
<evidence type="ECO:0000313" key="2">
    <source>
        <dbReference type="Proteomes" id="UP000199440"/>
    </source>
</evidence>
<dbReference type="RefSeq" id="WP_089893337.1">
    <property type="nucleotide sequence ID" value="NZ_FNGV01000012.1"/>
</dbReference>
<name>A0A1G9V015_9FLAO</name>
<proteinExistence type="predicted"/>
<dbReference type="STRING" id="192904.SAMN04488514_11251"/>
<gene>
    <name evidence="1" type="ORF">SAMN04488514_11251</name>
</gene>
<reference evidence="1 2" key="1">
    <citation type="submission" date="2016-10" db="EMBL/GenBank/DDBJ databases">
        <authorList>
            <person name="de Groot N.N."/>
        </authorList>
    </citation>
    <scope>NUCLEOTIDE SEQUENCE [LARGE SCALE GENOMIC DNA]</scope>
    <source>
        <strain evidence="1 2">DSM 19886</strain>
    </source>
</reference>
<dbReference type="InterPro" id="IPR046257">
    <property type="entry name" value="DUF6290"/>
</dbReference>
<dbReference type="Pfam" id="PF19807">
    <property type="entry name" value="DUF6290"/>
    <property type="match status" value="1"/>
</dbReference>
<dbReference type="AlphaFoldDB" id="A0A1G9V015"/>
<evidence type="ECO:0000313" key="1">
    <source>
        <dbReference type="EMBL" id="SDM65478.1"/>
    </source>
</evidence>
<dbReference type="OrthoDB" id="1442959at2"/>
<accession>A0A1G9V015</accession>